<dbReference type="Gene3D" id="3.40.50.2000">
    <property type="entry name" value="Glycogen Phosphorylase B"/>
    <property type="match status" value="2"/>
</dbReference>
<dbReference type="PANTHER" id="PTHR12526:SF510">
    <property type="entry name" value="D-INOSITOL 3-PHOSPHATE GLYCOSYLTRANSFERASE"/>
    <property type="match status" value="1"/>
</dbReference>
<dbReference type="eggNOG" id="COG0438">
    <property type="taxonomic scope" value="Bacteria"/>
</dbReference>
<dbReference type="STRING" id="1313304.CALK_1754"/>
<name>U7D4H4_9BACT</name>
<evidence type="ECO:0000256" key="1">
    <source>
        <dbReference type="ARBA" id="ARBA00022676"/>
    </source>
</evidence>
<dbReference type="EMBL" id="ASJR01000014">
    <property type="protein sequence ID" value="ERP31404.1"/>
    <property type="molecule type" value="Genomic_DNA"/>
</dbReference>
<keyword evidence="2 3" id="KW-0808">Transferase</keyword>
<dbReference type="GO" id="GO:0016757">
    <property type="term" value="F:glycosyltransferase activity"/>
    <property type="evidence" value="ECO:0007669"/>
    <property type="project" value="UniProtKB-KW"/>
</dbReference>
<dbReference type="SUPFAM" id="SSF53756">
    <property type="entry name" value="UDP-Glycosyltransferase/glycogen phosphorylase"/>
    <property type="match status" value="1"/>
</dbReference>
<dbReference type="CDD" id="cd03801">
    <property type="entry name" value="GT4_PimA-like"/>
    <property type="match status" value="1"/>
</dbReference>
<organism evidence="3 4">
    <name type="scientific">Chitinivibrio alkaliphilus ACht1</name>
    <dbReference type="NCBI Taxonomy" id="1313304"/>
    <lineage>
        <taxon>Bacteria</taxon>
        <taxon>Pseudomonadati</taxon>
        <taxon>Fibrobacterota</taxon>
        <taxon>Chitinivibrionia</taxon>
        <taxon>Chitinivibrionales</taxon>
        <taxon>Chitinivibrionaceae</taxon>
        <taxon>Chitinivibrio</taxon>
    </lineage>
</organism>
<evidence type="ECO:0000256" key="2">
    <source>
        <dbReference type="ARBA" id="ARBA00022679"/>
    </source>
</evidence>
<sequence length="357" mass="39928">MKILMIADFPPPEGGVTILVKALADYLKDSSECSLITYDIMQKSKRKGISFLKPFDNIYTLIKYLVFLPFFIHKADVITLHLPTTKIITFAIPALLWSKVMGKPIILRKFGGTNFYSYSSLKRALSHFVARSVNLYCAETKTLIESAMSNGITNAQWFPNNRIIPSISRENLRDQCSEFVYVGQIREEKGLAVLSEALSLLPEESPIHVTLYGSICDNVITEEFINKTPHMKYGGSLPSDKVHETIAKYDCFVFPTFWHGEGYPGALIEALSIGLPAIISDWGAVGEVTDATCSVTVPVKDPKALAESMMFMYENVSTWRSMTHAAKNRGSLFDTNRWSTIFLGWCQDFVTGGKNVD</sequence>
<accession>U7D4H4</accession>
<proteinExistence type="predicted"/>
<reference evidence="3 4" key="1">
    <citation type="journal article" date="2013" name="Environ. Microbiol.">
        <title>Genome analysis of Chitinivibrio alkaliphilus gen. nov., sp. nov., a novel extremely haloalkaliphilic anaerobic chitinolytic bacterium from the candidate phylum Termite Group 3.</title>
        <authorList>
            <person name="Sorokin D.Y."/>
            <person name="Gumerov V.M."/>
            <person name="Rakitin A.L."/>
            <person name="Beletsky A.V."/>
            <person name="Damste J.S."/>
            <person name="Muyzer G."/>
            <person name="Mardanov A.V."/>
            <person name="Ravin N.V."/>
        </authorList>
    </citation>
    <scope>NUCLEOTIDE SEQUENCE [LARGE SCALE GENOMIC DNA]</scope>
    <source>
        <strain evidence="3 4">ACht1</strain>
    </source>
</reference>
<dbReference type="Pfam" id="PF13692">
    <property type="entry name" value="Glyco_trans_1_4"/>
    <property type="match status" value="1"/>
</dbReference>
<evidence type="ECO:0000313" key="3">
    <source>
        <dbReference type="EMBL" id="ERP31404.1"/>
    </source>
</evidence>
<protein>
    <submittedName>
        <fullName evidence="3">Glycosyl transferase, group 1 family protein</fullName>
    </submittedName>
</protein>
<keyword evidence="4" id="KW-1185">Reference proteome</keyword>
<dbReference type="AlphaFoldDB" id="U7D4H4"/>
<dbReference type="OrthoDB" id="9790710at2"/>
<gene>
    <name evidence="3" type="ORF">CALK_1754</name>
</gene>
<dbReference type="RefSeq" id="WP_022637189.1">
    <property type="nucleotide sequence ID" value="NZ_ASJR01000014.1"/>
</dbReference>
<dbReference type="Proteomes" id="UP000017148">
    <property type="component" value="Unassembled WGS sequence"/>
</dbReference>
<dbReference type="PANTHER" id="PTHR12526">
    <property type="entry name" value="GLYCOSYLTRANSFERASE"/>
    <property type="match status" value="1"/>
</dbReference>
<evidence type="ECO:0000313" key="4">
    <source>
        <dbReference type="Proteomes" id="UP000017148"/>
    </source>
</evidence>
<keyword evidence="1" id="KW-0328">Glycosyltransferase</keyword>
<comment type="caution">
    <text evidence="3">The sequence shown here is derived from an EMBL/GenBank/DDBJ whole genome shotgun (WGS) entry which is preliminary data.</text>
</comment>